<proteinExistence type="predicted"/>
<dbReference type="InterPro" id="IPR017907">
    <property type="entry name" value="Znf_RING_CS"/>
</dbReference>
<dbReference type="PANTHER" id="PTHR33418:SF1">
    <property type="entry name" value="HELICASE-ASSOCIATED DOMAIN-CONTAINING PROTEIN"/>
    <property type="match status" value="1"/>
</dbReference>
<dbReference type="SUPFAM" id="SSF57850">
    <property type="entry name" value="RING/U-box"/>
    <property type="match status" value="1"/>
</dbReference>
<feature type="region of interest" description="Disordered" evidence="5">
    <location>
        <begin position="551"/>
        <end position="579"/>
    </location>
</feature>
<feature type="compositionally biased region" description="Polar residues" evidence="5">
    <location>
        <begin position="626"/>
        <end position="636"/>
    </location>
</feature>
<evidence type="ECO:0000313" key="7">
    <source>
        <dbReference type="EMBL" id="CAE0463235.1"/>
    </source>
</evidence>
<evidence type="ECO:0000256" key="3">
    <source>
        <dbReference type="ARBA" id="ARBA00022833"/>
    </source>
</evidence>
<evidence type="ECO:0000256" key="5">
    <source>
        <dbReference type="SAM" id="MobiDB-lite"/>
    </source>
</evidence>
<dbReference type="InterPro" id="IPR013083">
    <property type="entry name" value="Znf_RING/FYVE/PHD"/>
</dbReference>
<dbReference type="SMART" id="SM00184">
    <property type="entry name" value="RING"/>
    <property type="match status" value="1"/>
</dbReference>
<keyword evidence="1" id="KW-0479">Metal-binding</keyword>
<name>A0A7S3Q2F9_9STRA</name>
<dbReference type="Gene3D" id="3.30.40.10">
    <property type="entry name" value="Zinc/RING finger domain, C3HC4 (zinc finger)"/>
    <property type="match status" value="1"/>
</dbReference>
<feature type="region of interest" description="Disordered" evidence="5">
    <location>
        <begin position="621"/>
        <end position="651"/>
    </location>
</feature>
<keyword evidence="2 4" id="KW-0863">Zinc-finger</keyword>
<evidence type="ECO:0000256" key="1">
    <source>
        <dbReference type="ARBA" id="ARBA00022723"/>
    </source>
</evidence>
<sequence>MFATNFDGFMLIVEKILDEEDLHAISDTRALFKQRYQRTVQSSENGTTGNGTGTGTGTGTSLLIQFLAALNENLGIEKLKGLTANLNLFLPGQHSFERSDDGRIYYRVATATATARSANNHHTRGISLHLVASEDTTIDANENAATMESAAHNRLSGTELESESELKLHVRRPHWKKGAEGDTTRIRSFRNNNELKFSLHKACQQLEELQSVIKCSICLETLEDPYVVPDCGHRFCKECIHESIRLGNRQCPECRQIIRTKRHIRQDRQCNAMISKFHNLTQIMKGNPANKGIIGNTSTFSSGASSTNSATCVTNDNIPHFLEDDNSAQGYKTKNRSILSRPIDDNPVSYAEDQEGTAEEFKQAMNRSNISLASTTPSSTTCSANEPTSNFDTLTSDTFQSQAAQVQLDRSKSRTLILEKMVTNDTPHMGMELNCSMECEGNRKKAITEPSTKRMMHYDAIFTRHVDEMRQYIETHNTSYVAESISIPLAQWSRRMRQSYSLRGTNKKPPMRITGKRIEQLNAIHFDWAFQKEDRSLGFLTSGEYLSNLGMDPIRKNPNHKKDGGPQRALLDTADEKGTSSNLQQLKPYYGTNCPKQVTGRQIYQFCIKLRSLYREWQRGHDESKTQVAQSQSENRPNLGAESLPVDRNQLSSPNLCSNRKRCIWQECTRRKKQKKVGEKETCNSNIITNDFRRKLRSHQTDVREVSKRAKKADDNKMVSCQAEAAFDSNIKKMKHYVNRYRTSHVTTKNKSLYQWSYRLRQAFKLRGTGKKTHIVLNGIRIKKLDSIGFEWEHTGSGIKASCTSDGKSRLLGPQLTRFDNAYERNIKKLRKWKIKRGTMCLSRSTDKQLRSFCTNLRRLHRDRERNVKDGVLRITDKRIEELESLGFDWVFGKPFLKPNKVGQTETNIVVAECNKQLESEMIDTSRSQITRFVNVYNKNIIELRKWKTLPGPLYLNTNTDRNLSRFCSKLRGLYRDRQRGTIEGFLRMNDKRVEELESLGFDWESRKPYLKVNDEFKDRISLPVAEVVGLDTVTARI</sequence>
<dbReference type="PANTHER" id="PTHR33418">
    <property type="entry name" value="HELICASE-ASSOCIATED"/>
    <property type="match status" value="1"/>
</dbReference>
<keyword evidence="3" id="KW-0862">Zinc</keyword>
<evidence type="ECO:0000256" key="2">
    <source>
        <dbReference type="ARBA" id="ARBA00022771"/>
    </source>
</evidence>
<evidence type="ECO:0000256" key="4">
    <source>
        <dbReference type="PROSITE-ProRule" id="PRU00175"/>
    </source>
</evidence>
<dbReference type="PROSITE" id="PS00518">
    <property type="entry name" value="ZF_RING_1"/>
    <property type="match status" value="1"/>
</dbReference>
<dbReference type="EMBL" id="HBIO01010405">
    <property type="protein sequence ID" value="CAE0463235.1"/>
    <property type="molecule type" value="Transcribed_RNA"/>
</dbReference>
<evidence type="ECO:0000259" key="6">
    <source>
        <dbReference type="PROSITE" id="PS50089"/>
    </source>
</evidence>
<feature type="domain" description="RING-type" evidence="6">
    <location>
        <begin position="215"/>
        <end position="255"/>
    </location>
</feature>
<reference evidence="7" key="1">
    <citation type="submission" date="2021-01" db="EMBL/GenBank/DDBJ databases">
        <authorList>
            <person name="Corre E."/>
            <person name="Pelletier E."/>
            <person name="Niang G."/>
            <person name="Scheremetjew M."/>
            <person name="Finn R."/>
            <person name="Kale V."/>
            <person name="Holt S."/>
            <person name="Cochrane G."/>
            <person name="Meng A."/>
            <person name="Brown T."/>
            <person name="Cohen L."/>
        </authorList>
    </citation>
    <scope>NUCLEOTIDE SEQUENCE</scope>
    <source>
        <strain evidence="7">MM31A-1</strain>
    </source>
</reference>
<dbReference type="AlphaFoldDB" id="A0A7S3Q2F9"/>
<protein>
    <recommendedName>
        <fullName evidence="6">RING-type domain-containing protein</fullName>
    </recommendedName>
</protein>
<dbReference type="InterPro" id="IPR001841">
    <property type="entry name" value="Znf_RING"/>
</dbReference>
<dbReference type="GO" id="GO:0008270">
    <property type="term" value="F:zinc ion binding"/>
    <property type="evidence" value="ECO:0007669"/>
    <property type="project" value="UniProtKB-KW"/>
</dbReference>
<dbReference type="PROSITE" id="PS50089">
    <property type="entry name" value="ZF_RING_2"/>
    <property type="match status" value="1"/>
</dbReference>
<gene>
    <name evidence="7" type="ORF">CDEB00056_LOCUS8076</name>
</gene>
<dbReference type="Pfam" id="PF13923">
    <property type="entry name" value="zf-C3HC4_2"/>
    <property type="match status" value="1"/>
</dbReference>
<accession>A0A7S3Q2F9</accession>
<organism evidence="7">
    <name type="scientific">Chaetoceros debilis</name>
    <dbReference type="NCBI Taxonomy" id="122233"/>
    <lineage>
        <taxon>Eukaryota</taxon>
        <taxon>Sar</taxon>
        <taxon>Stramenopiles</taxon>
        <taxon>Ochrophyta</taxon>
        <taxon>Bacillariophyta</taxon>
        <taxon>Coscinodiscophyceae</taxon>
        <taxon>Chaetocerotophycidae</taxon>
        <taxon>Chaetocerotales</taxon>
        <taxon>Chaetocerotaceae</taxon>
        <taxon>Chaetoceros</taxon>
    </lineage>
</organism>